<organism evidence="1 2">
    <name type="scientific">Cotonvirus japonicus</name>
    <dbReference type="NCBI Taxonomy" id="2811091"/>
    <lineage>
        <taxon>Viruses</taxon>
        <taxon>Varidnaviria</taxon>
        <taxon>Bamfordvirae</taxon>
        <taxon>Nucleocytoviricota</taxon>
        <taxon>Megaviricetes</taxon>
        <taxon>Imitervirales</taxon>
        <taxon>Mimiviridae</taxon>
        <taxon>Megamimivirinae</taxon>
        <taxon>Cotonvirus</taxon>
        <taxon>Cotonvirus japonicum</taxon>
    </lineage>
</organism>
<dbReference type="Proteomes" id="UP001321479">
    <property type="component" value="Segment"/>
</dbReference>
<reference evidence="1 2" key="1">
    <citation type="submission" date="2021-02" db="EMBL/GenBank/DDBJ databases">
        <title>Cotonvirus japonicus, which uses Golgi apparatus of host cells for its virion factory, phylogenetically links tailed tupanvirus and icosahedral mimivirus.</title>
        <authorList>
            <person name="Takahashi H."/>
            <person name="Fukaya S."/>
            <person name="Song C."/>
            <person name="Murata K."/>
            <person name="Takemura M."/>
        </authorList>
    </citation>
    <scope>NUCLEOTIDE SEQUENCE [LARGE SCALE GENOMIC DNA]</scope>
</reference>
<evidence type="ECO:0000313" key="2">
    <source>
        <dbReference type="Proteomes" id="UP001321479"/>
    </source>
</evidence>
<evidence type="ECO:0000313" key="1">
    <source>
        <dbReference type="EMBL" id="BCS83149.1"/>
    </source>
</evidence>
<protein>
    <submittedName>
        <fullName evidence="1">Papain-like cysteine peptidase</fullName>
    </submittedName>
</protein>
<keyword evidence="2" id="KW-1185">Reference proteome</keyword>
<dbReference type="EMBL" id="AP024483">
    <property type="protein sequence ID" value="BCS83149.1"/>
    <property type="molecule type" value="Genomic_DNA"/>
</dbReference>
<dbReference type="InterPro" id="IPR014903">
    <property type="entry name" value="DUF1796"/>
</dbReference>
<dbReference type="Pfam" id="PF08795">
    <property type="entry name" value="DUF1796"/>
    <property type="match status" value="1"/>
</dbReference>
<name>A0ABM7NSM6_9VIRU</name>
<sequence>MSKRYISLGSTCGVAYQLQSLGLKQESLPFDWIKSQDLESIYSAIVNGFNIFGDFNNLTLHTTSSKHPILETDDWINNLNTNKSFVYKNSINMMFYHDFNTEIKSSTDQTYQEFREKYMRRFNRFYDLFSSGNELIFIRDEHKPNKLSPELIVMLVELLKSILTNGTTMNFILVVNNPRNKQYEWFDLETKLGIRIVNDTNKIMGWQRSNIDWSAILTKNSI</sequence>
<dbReference type="GeneID" id="80558354"/>
<accession>A0ABM7NSM6</accession>
<dbReference type="RefSeq" id="YP_010841757.1">
    <property type="nucleotide sequence ID" value="NC_079139.1"/>
</dbReference>
<proteinExistence type="predicted"/>